<dbReference type="OrthoDB" id="1668837at2759"/>
<evidence type="ECO:0000313" key="1">
    <source>
        <dbReference type="EMBL" id="KAF3455839.1"/>
    </source>
</evidence>
<keyword evidence="2" id="KW-1185">Reference proteome</keyword>
<accession>A0A8K0MRZ1</accession>
<evidence type="ECO:0000313" key="2">
    <source>
        <dbReference type="Proteomes" id="UP000796880"/>
    </source>
</evidence>
<dbReference type="EMBL" id="VOIH02000001">
    <property type="protein sequence ID" value="KAF3455839.1"/>
    <property type="molecule type" value="Genomic_DNA"/>
</dbReference>
<organism evidence="1 2">
    <name type="scientific">Rhamnella rubrinervis</name>
    <dbReference type="NCBI Taxonomy" id="2594499"/>
    <lineage>
        <taxon>Eukaryota</taxon>
        <taxon>Viridiplantae</taxon>
        <taxon>Streptophyta</taxon>
        <taxon>Embryophyta</taxon>
        <taxon>Tracheophyta</taxon>
        <taxon>Spermatophyta</taxon>
        <taxon>Magnoliopsida</taxon>
        <taxon>eudicotyledons</taxon>
        <taxon>Gunneridae</taxon>
        <taxon>Pentapetalae</taxon>
        <taxon>rosids</taxon>
        <taxon>fabids</taxon>
        <taxon>Rosales</taxon>
        <taxon>Rhamnaceae</taxon>
        <taxon>rhamnoid group</taxon>
        <taxon>Rhamneae</taxon>
        <taxon>Rhamnella</taxon>
    </lineage>
</organism>
<proteinExistence type="predicted"/>
<dbReference type="AlphaFoldDB" id="A0A8K0MRZ1"/>
<dbReference type="Proteomes" id="UP000796880">
    <property type="component" value="Unassembled WGS sequence"/>
</dbReference>
<reference evidence="1" key="1">
    <citation type="submission" date="2020-03" db="EMBL/GenBank/DDBJ databases">
        <title>A high-quality chromosome-level genome assembly of a woody plant with both climbing and erect habits, Rhamnella rubrinervis.</title>
        <authorList>
            <person name="Lu Z."/>
            <person name="Yang Y."/>
            <person name="Zhu X."/>
            <person name="Sun Y."/>
        </authorList>
    </citation>
    <scope>NUCLEOTIDE SEQUENCE</scope>
    <source>
        <strain evidence="1">BYM</strain>
        <tissue evidence="1">Leaf</tissue>
    </source>
</reference>
<name>A0A8K0MRZ1_9ROSA</name>
<protein>
    <submittedName>
        <fullName evidence="1">Uncharacterized protein</fullName>
    </submittedName>
</protein>
<gene>
    <name evidence="1" type="ORF">FNV43_RR00481</name>
</gene>
<comment type="caution">
    <text evidence="1">The sequence shown here is derived from an EMBL/GenBank/DDBJ whole genome shotgun (WGS) entry which is preliminary data.</text>
</comment>
<sequence>MEEGTISNNDSIYGLPYQFSANCSLWLQHISHYVPLDLVKVVTAPIVGHKTYCDAYRPFYDVSVIDVHQAGHVDWLRSSSANETSILKPSKYLFDRRLYLYGEFSTDRSHPVSSSFPRHLPTAGVYNDNFWTLMLDCKTTKN</sequence>